<reference evidence="1 2" key="1">
    <citation type="submission" date="2020-07" db="EMBL/GenBank/DDBJ databases">
        <title>Halophilic bacteria isolated from french cheeses.</title>
        <authorList>
            <person name="Kothe C.I."/>
            <person name="Farah-Kraiem B."/>
            <person name="Renault P."/>
            <person name="Dridi B."/>
        </authorList>
    </citation>
    <scope>NUCLEOTIDE SEQUENCE [LARGE SCALE GENOMIC DNA]</scope>
    <source>
        <strain evidence="1 2">FME16</strain>
    </source>
</reference>
<proteinExistence type="predicted"/>
<name>A0ABR9F977_9GAMM</name>
<evidence type="ECO:0000313" key="2">
    <source>
        <dbReference type="Proteomes" id="UP000754821"/>
    </source>
</evidence>
<comment type="caution">
    <text evidence="1">The sequence shown here is derived from an EMBL/GenBank/DDBJ whole genome shotgun (WGS) entry which is preliminary data.</text>
</comment>
<gene>
    <name evidence="1" type="ORF">EI163_05625</name>
</gene>
<dbReference type="Proteomes" id="UP000754821">
    <property type="component" value="Unassembled WGS sequence"/>
</dbReference>
<evidence type="ECO:0000313" key="1">
    <source>
        <dbReference type="EMBL" id="MBE0403038.1"/>
    </source>
</evidence>
<protein>
    <submittedName>
        <fullName evidence="1">Uncharacterized protein</fullName>
    </submittedName>
</protein>
<sequence length="74" mass="8175">MEHVDKCQKCGKEYIADANDTENALPTCGTCGAEIYRRGANSEFSVTGDNDDEHPIERGLRKVTDELTGDKKKV</sequence>
<keyword evidence="2" id="KW-1185">Reference proteome</keyword>
<dbReference type="EMBL" id="RRZC01000004">
    <property type="protein sequence ID" value="MBE0403038.1"/>
    <property type="molecule type" value="Genomic_DNA"/>
</dbReference>
<dbReference type="RefSeq" id="WP_192527001.1">
    <property type="nucleotide sequence ID" value="NZ_RRZC01000004.1"/>
</dbReference>
<organism evidence="1 2">
    <name type="scientific">Halomonas citrativorans</name>
    <dbReference type="NCBI Taxonomy" id="2742612"/>
    <lineage>
        <taxon>Bacteria</taxon>
        <taxon>Pseudomonadati</taxon>
        <taxon>Pseudomonadota</taxon>
        <taxon>Gammaproteobacteria</taxon>
        <taxon>Oceanospirillales</taxon>
        <taxon>Halomonadaceae</taxon>
        <taxon>Halomonas</taxon>
    </lineage>
</organism>
<accession>A0ABR9F977</accession>